<feature type="non-terminal residue" evidence="1">
    <location>
        <position position="1"/>
    </location>
</feature>
<dbReference type="Proteomes" id="UP000266841">
    <property type="component" value="Unassembled WGS sequence"/>
</dbReference>
<comment type="caution">
    <text evidence="1">The sequence shown here is derived from an EMBL/GenBank/DDBJ whole genome shotgun (WGS) entry which is preliminary data.</text>
</comment>
<protein>
    <submittedName>
        <fullName evidence="1">Uncharacterized protein</fullName>
    </submittedName>
</protein>
<dbReference type="AlphaFoldDB" id="K0THZ6"/>
<organism evidence="1 2">
    <name type="scientific">Thalassiosira oceanica</name>
    <name type="common">Marine diatom</name>
    <dbReference type="NCBI Taxonomy" id="159749"/>
    <lineage>
        <taxon>Eukaryota</taxon>
        <taxon>Sar</taxon>
        <taxon>Stramenopiles</taxon>
        <taxon>Ochrophyta</taxon>
        <taxon>Bacillariophyta</taxon>
        <taxon>Coscinodiscophyceae</taxon>
        <taxon>Thalassiosirophycidae</taxon>
        <taxon>Thalassiosirales</taxon>
        <taxon>Thalassiosiraceae</taxon>
        <taxon>Thalassiosira</taxon>
    </lineage>
</organism>
<dbReference type="EMBL" id="AGNL01004547">
    <property type="protein sequence ID" value="EJK73376.1"/>
    <property type="molecule type" value="Genomic_DNA"/>
</dbReference>
<sequence length="231" mass="26221">REFLENRDEIWKAEEQENPLEPRNEWIQWPVTVLLCPQVAPNCGRFCVTWRDNPSLGGPRRRNGRNDAKKVDPSSGQHVILLVKRVILSRNCVLAQGVGTPAFVRRVAPLPIYPLPKKHSTTAYIQNPSLHSPVIWDLGHTSLQGAGLGMRVESHRYSQVRDVLAQRRGSVLGQFFSLSLMDLHQYYLAEDIELLSGSEKMGGYHMGGPFHCSGGWSCRHSKWRRWFAVGN</sequence>
<proteinExistence type="predicted"/>
<evidence type="ECO:0000313" key="1">
    <source>
        <dbReference type="EMBL" id="EJK73376.1"/>
    </source>
</evidence>
<keyword evidence="2" id="KW-1185">Reference proteome</keyword>
<evidence type="ECO:0000313" key="2">
    <source>
        <dbReference type="Proteomes" id="UP000266841"/>
    </source>
</evidence>
<accession>K0THZ6</accession>
<reference evidence="1 2" key="1">
    <citation type="journal article" date="2012" name="Genome Biol.">
        <title>Genome and low-iron response of an oceanic diatom adapted to chronic iron limitation.</title>
        <authorList>
            <person name="Lommer M."/>
            <person name="Specht M."/>
            <person name="Roy A.S."/>
            <person name="Kraemer L."/>
            <person name="Andreson R."/>
            <person name="Gutowska M.A."/>
            <person name="Wolf J."/>
            <person name="Bergner S.V."/>
            <person name="Schilhabel M.B."/>
            <person name="Klostermeier U.C."/>
            <person name="Beiko R.G."/>
            <person name="Rosenstiel P."/>
            <person name="Hippler M."/>
            <person name="Laroche J."/>
        </authorList>
    </citation>
    <scope>NUCLEOTIDE SEQUENCE [LARGE SCALE GENOMIC DNA]</scope>
    <source>
        <strain evidence="1 2">CCMP1005</strain>
    </source>
</reference>
<name>K0THZ6_THAOC</name>
<gene>
    <name evidence="1" type="ORF">THAOC_05000</name>
</gene>